<sequence>MGQTSSNSKFPSNNSDDCREAEMEVSAGKETPCEDMNSDVWMTESDHDDESKLAASLASLEMRKEEAGACIAKWMARRLKAKLRVRKSHPADSRNFKGVNGEFFTPRRSNMLRIYSAPPSGMRKSHLECEMNATDWSYTGGGYKLIHAKEMHHKVTTNEQLDSESEEEEEEEEEVPTPEPFEYICEEQF</sequence>
<feature type="region of interest" description="Disordered" evidence="1">
    <location>
        <begin position="1"/>
        <end position="48"/>
    </location>
</feature>
<gene>
    <name evidence="2" type="ORF">CLODIP_2_CD09646</name>
</gene>
<name>A0A8S1DK62_9INSE</name>
<reference evidence="2 3" key="1">
    <citation type="submission" date="2020-04" db="EMBL/GenBank/DDBJ databases">
        <authorList>
            <person name="Alioto T."/>
            <person name="Alioto T."/>
            <person name="Gomez Garrido J."/>
        </authorList>
    </citation>
    <scope>NUCLEOTIDE SEQUENCE [LARGE SCALE GENOMIC DNA]</scope>
</reference>
<evidence type="ECO:0000256" key="1">
    <source>
        <dbReference type="SAM" id="MobiDB-lite"/>
    </source>
</evidence>
<dbReference type="EMBL" id="CADEPI010000211">
    <property type="protein sequence ID" value="CAB3380537.1"/>
    <property type="molecule type" value="Genomic_DNA"/>
</dbReference>
<feature type="region of interest" description="Disordered" evidence="1">
    <location>
        <begin position="154"/>
        <end position="189"/>
    </location>
</feature>
<protein>
    <submittedName>
        <fullName evidence="2">Uncharacterized protein</fullName>
    </submittedName>
</protein>
<organism evidence="2 3">
    <name type="scientific">Cloeon dipterum</name>
    <dbReference type="NCBI Taxonomy" id="197152"/>
    <lineage>
        <taxon>Eukaryota</taxon>
        <taxon>Metazoa</taxon>
        <taxon>Ecdysozoa</taxon>
        <taxon>Arthropoda</taxon>
        <taxon>Hexapoda</taxon>
        <taxon>Insecta</taxon>
        <taxon>Pterygota</taxon>
        <taxon>Palaeoptera</taxon>
        <taxon>Ephemeroptera</taxon>
        <taxon>Pisciforma</taxon>
        <taxon>Baetidae</taxon>
        <taxon>Cloeon</taxon>
    </lineage>
</organism>
<evidence type="ECO:0000313" key="3">
    <source>
        <dbReference type="Proteomes" id="UP000494165"/>
    </source>
</evidence>
<dbReference type="Proteomes" id="UP000494165">
    <property type="component" value="Unassembled WGS sequence"/>
</dbReference>
<evidence type="ECO:0000313" key="2">
    <source>
        <dbReference type="EMBL" id="CAB3380537.1"/>
    </source>
</evidence>
<dbReference type="AlphaFoldDB" id="A0A8S1DK62"/>
<proteinExistence type="predicted"/>
<comment type="caution">
    <text evidence="2">The sequence shown here is derived from an EMBL/GenBank/DDBJ whole genome shotgun (WGS) entry which is preliminary data.</text>
</comment>
<accession>A0A8S1DK62</accession>
<keyword evidence="3" id="KW-1185">Reference proteome</keyword>
<feature type="compositionally biased region" description="Acidic residues" evidence="1">
    <location>
        <begin position="161"/>
        <end position="176"/>
    </location>
</feature>
<feature type="compositionally biased region" description="Polar residues" evidence="1">
    <location>
        <begin position="1"/>
        <end position="15"/>
    </location>
</feature>